<organism evidence="1">
    <name type="scientific">uncultured Caudovirales phage</name>
    <dbReference type="NCBI Taxonomy" id="2100421"/>
    <lineage>
        <taxon>Viruses</taxon>
        <taxon>Duplodnaviria</taxon>
        <taxon>Heunggongvirae</taxon>
        <taxon>Uroviricota</taxon>
        <taxon>Caudoviricetes</taxon>
        <taxon>Peduoviridae</taxon>
        <taxon>Maltschvirus</taxon>
        <taxon>Maltschvirus maltsch</taxon>
    </lineage>
</organism>
<proteinExistence type="predicted"/>
<dbReference type="GO" id="GO:0006310">
    <property type="term" value="P:DNA recombination"/>
    <property type="evidence" value="ECO:0007669"/>
    <property type="project" value="InterPro"/>
</dbReference>
<name>A0A6J5P0C4_9CAUD</name>
<dbReference type="GO" id="GO:0003677">
    <property type="term" value="F:DNA binding"/>
    <property type="evidence" value="ECO:0007669"/>
    <property type="project" value="InterPro"/>
</dbReference>
<accession>A0A6J5P0C4</accession>
<evidence type="ECO:0000313" key="1">
    <source>
        <dbReference type="EMBL" id="CAB4165259.1"/>
    </source>
</evidence>
<dbReference type="InterPro" id="IPR010183">
    <property type="entry name" value="Phage_lambda_Bet"/>
</dbReference>
<sequence>MQTALTAFNPSQLELIKSQIAKGCTSEEIQFFIGVCQRTGLDPFQRQIYAIRRKSDGVEKMVIQTGIDGYRLIADRTERYAGSDEPAYYYDANGELIRSVVTVYKMVGGVRCPFSASALMKEYKQNYSPMWSKMPFTMIAKCAEALALRKAFPADLSGLYTTEEMMQADAIESKPAPKKPAIDETVLIPEKGMAITPEQLKEINYLLKELGYTKEKKAAWGAEVKALYNVSKPTELSQDDAEAVIANLNYEIDLQAVENNPFKEPVTVAGGAE</sequence>
<protein>
    <submittedName>
        <fullName evidence="1">Bet_lambda, phage recombination protein Bet</fullName>
    </submittedName>
</protein>
<dbReference type="InterPro" id="IPR018330">
    <property type="entry name" value="RecT_fam"/>
</dbReference>
<dbReference type="Pfam" id="PF03837">
    <property type="entry name" value="RecT"/>
    <property type="match status" value="1"/>
</dbReference>
<dbReference type="NCBIfam" id="TIGR01913">
    <property type="entry name" value="bet_lambda"/>
    <property type="match status" value="1"/>
</dbReference>
<dbReference type="EMBL" id="LR796775">
    <property type="protein sequence ID" value="CAB4165259.1"/>
    <property type="molecule type" value="Genomic_DNA"/>
</dbReference>
<gene>
    <name evidence="1" type="ORF">UFOVP822_29</name>
</gene>
<reference evidence="1" key="1">
    <citation type="submission" date="2020-04" db="EMBL/GenBank/DDBJ databases">
        <authorList>
            <person name="Chiriac C."/>
            <person name="Salcher M."/>
            <person name="Ghai R."/>
            <person name="Kavagutti S V."/>
        </authorList>
    </citation>
    <scope>NUCLEOTIDE SEQUENCE</scope>
</reference>